<evidence type="ECO:0000256" key="1">
    <source>
        <dbReference type="SAM" id="Phobius"/>
    </source>
</evidence>
<proteinExistence type="predicted"/>
<dbReference type="InterPro" id="IPR052163">
    <property type="entry name" value="DGC-Regulatory_Protein"/>
</dbReference>
<name>A0A0P6XML8_9CHLR</name>
<evidence type="ECO:0000313" key="3">
    <source>
        <dbReference type="EMBL" id="KPL73172.1"/>
    </source>
</evidence>
<feature type="transmembrane region" description="Helical" evidence="1">
    <location>
        <begin position="135"/>
        <end position="158"/>
    </location>
</feature>
<dbReference type="InterPro" id="IPR029787">
    <property type="entry name" value="Nucleotide_cyclase"/>
</dbReference>
<feature type="transmembrane region" description="Helical" evidence="1">
    <location>
        <begin position="44"/>
        <end position="61"/>
    </location>
</feature>
<feature type="transmembrane region" description="Helical" evidence="1">
    <location>
        <begin position="105"/>
        <end position="123"/>
    </location>
</feature>
<dbReference type="CDD" id="cd01949">
    <property type="entry name" value="GGDEF"/>
    <property type="match status" value="1"/>
</dbReference>
<evidence type="ECO:0000259" key="2">
    <source>
        <dbReference type="PROSITE" id="PS50887"/>
    </source>
</evidence>
<dbReference type="PANTHER" id="PTHR46663">
    <property type="entry name" value="DIGUANYLATE CYCLASE DGCT-RELATED"/>
    <property type="match status" value="1"/>
</dbReference>
<dbReference type="Gene3D" id="3.30.70.270">
    <property type="match status" value="1"/>
</dbReference>
<keyword evidence="1" id="KW-1133">Transmembrane helix</keyword>
<dbReference type="SUPFAM" id="SSF55073">
    <property type="entry name" value="Nucleotide cyclase"/>
    <property type="match status" value="1"/>
</dbReference>
<dbReference type="FunFam" id="3.30.70.270:FF:000001">
    <property type="entry name" value="Diguanylate cyclase domain protein"/>
    <property type="match status" value="1"/>
</dbReference>
<reference evidence="3 4" key="1">
    <citation type="submission" date="2015-07" db="EMBL/GenBank/DDBJ databases">
        <title>Genome sequence of Leptolinea tardivitalis DSM 16556.</title>
        <authorList>
            <person name="Hemp J."/>
            <person name="Ward L.M."/>
            <person name="Pace L.A."/>
            <person name="Fischer W.W."/>
        </authorList>
    </citation>
    <scope>NUCLEOTIDE SEQUENCE [LARGE SCALE GENOMIC DNA]</scope>
    <source>
        <strain evidence="3 4">YMTK-2</strain>
    </source>
</reference>
<dbReference type="EMBL" id="LGCK01000006">
    <property type="protein sequence ID" value="KPL73172.1"/>
    <property type="molecule type" value="Genomic_DNA"/>
</dbReference>
<dbReference type="RefSeq" id="WP_062421556.1">
    <property type="nucleotide sequence ID" value="NZ_BBYA01000009.1"/>
</dbReference>
<feature type="transmembrane region" description="Helical" evidence="1">
    <location>
        <begin position="197"/>
        <end position="216"/>
    </location>
</feature>
<keyword evidence="1" id="KW-0812">Transmembrane</keyword>
<feature type="transmembrane region" description="Helical" evidence="1">
    <location>
        <begin position="164"/>
        <end position="185"/>
    </location>
</feature>
<feature type="transmembrane region" description="Helical" evidence="1">
    <location>
        <begin position="269"/>
        <end position="288"/>
    </location>
</feature>
<dbReference type="InterPro" id="IPR043128">
    <property type="entry name" value="Rev_trsase/Diguanyl_cyclase"/>
</dbReference>
<gene>
    <name evidence="3" type="ORF">ADM99_02705</name>
</gene>
<dbReference type="PROSITE" id="PS50887">
    <property type="entry name" value="GGDEF"/>
    <property type="match status" value="1"/>
</dbReference>
<evidence type="ECO:0000313" key="4">
    <source>
        <dbReference type="Proteomes" id="UP000050430"/>
    </source>
</evidence>
<dbReference type="Pfam" id="PF00990">
    <property type="entry name" value="GGDEF"/>
    <property type="match status" value="1"/>
</dbReference>
<feature type="domain" description="GGDEF" evidence="2">
    <location>
        <begin position="378"/>
        <end position="511"/>
    </location>
</feature>
<organism evidence="3 4">
    <name type="scientific">Leptolinea tardivitalis</name>
    <dbReference type="NCBI Taxonomy" id="229920"/>
    <lineage>
        <taxon>Bacteria</taxon>
        <taxon>Bacillati</taxon>
        <taxon>Chloroflexota</taxon>
        <taxon>Anaerolineae</taxon>
        <taxon>Anaerolineales</taxon>
        <taxon>Anaerolineaceae</taxon>
        <taxon>Leptolinea</taxon>
    </lineage>
</organism>
<protein>
    <recommendedName>
        <fullName evidence="2">GGDEF domain-containing protein</fullName>
    </recommendedName>
</protein>
<accession>A0A0P6XML8</accession>
<comment type="caution">
    <text evidence="3">The sequence shown here is derived from an EMBL/GenBank/DDBJ whole genome shotgun (WGS) entry which is preliminary data.</text>
</comment>
<keyword evidence="4" id="KW-1185">Reference proteome</keyword>
<feature type="transmembrane region" description="Helical" evidence="1">
    <location>
        <begin position="294"/>
        <end position="315"/>
    </location>
</feature>
<dbReference type="Proteomes" id="UP000050430">
    <property type="component" value="Unassembled WGS sequence"/>
</dbReference>
<feature type="transmembrane region" description="Helical" evidence="1">
    <location>
        <begin position="12"/>
        <end position="32"/>
    </location>
</feature>
<dbReference type="NCBIfam" id="TIGR00254">
    <property type="entry name" value="GGDEF"/>
    <property type="match status" value="1"/>
</dbReference>
<dbReference type="PANTHER" id="PTHR46663:SF2">
    <property type="entry name" value="GGDEF DOMAIN-CONTAINING PROTEIN"/>
    <property type="match status" value="1"/>
</dbReference>
<feature type="transmembrane region" description="Helical" evidence="1">
    <location>
        <begin position="222"/>
        <end position="249"/>
    </location>
</feature>
<keyword evidence="1" id="KW-0472">Membrane</keyword>
<dbReference type="InterPro" id="IPR000160">
    <property type="entry name" value="GGDEF_dom"/>
</dbReference>
<feature type="transmembrane region" description="Helical" evidence="1">
    <location>
        <begin position="73"/>
        <end position="93"/>
    </location>
</feature>
<dbReference type="OrthoDB" id="9115at2"/>
<dbReference type="AlphaFoldDB" id="A0A0P6XML8"/>
<sequence>MNRNRLSPPFIFYSVFILITAGYISLSVKFGYTFPNGFLVRDPFLLAGSFLGSIGVSYSAIRSANEKWFIHTSWMIFSFAYLFDNLSTILQVFFRNNTVGNLPSILIMISYSLIVLGIVFLPSSPRPETILPRRFLDILIFSIVSIIAIWVFLVFPYVVYGVPLFDQIFTAFTFLMVLAVFDLLLRRRQCLWQKTSYLMAGSIAATVIGEILIAIQRGNSPLWIHICMNLCWIISYGCISIAGISTEFLSTPTENCGKTDFSRNFDRGLDFILPAVWTGFFYALLIWSHYHPDILSFAVIAAGTGSLFLILLIRLGEAVKENARLIQDARIEIDSRKRMQDKFWHDSRHDPLTNLPNRSYLVDQLQTIIEETRDLNSVNSCLLFLDLDRFKAINDHYGHDIGDQLLKAISERLIFCVRPDDFVARLGGDEFAILLNHLHSSETVYKISGRIMDKMKEPFEIQGNILTSGVSFGISFIQPDISSPDEILRDADKAMYKAKRKGRGRFEISKALDF</sequence>
<dbReference type="STRING" id="229920.ADM99_02705"/>
<dbReference type="SMART" id="SM00267">
    <property type="entry name" value="GGDEF"/>
    <property type="match status" value="1"/>
</dbReference>